<dbReference type="PANTHER" id="PTHR37542">
    <property type="entry name" value="HELO DOMAIN-CONTAINING PROTEIN-RELATED"/>
    <property type="match status" value="1"/>
</dbReference>
<proteinExistence type="predicted"/>
<dbReference type="OMA" id="CLLAFHI"/>
<name>A0A1Y2MB33_EPING</name>
<dbReference type="STRING" id="105696.A0A1Y2MB33"/>
<sequence length="491" mass="55349">MDDVDNLYAGLSFNGEDRKGNIHILILLEQKRYVVWKSAIEHLSSALDNRLHSGLGSLRDALISAGASISSPEPSELNRLLGTLCTAIDSLYGMLHPKESERLEFQWNQEVCEMQDVETLAAIRAASKPQRYKSVGVKVAMRYMARVISQSIRIGGRSRYIDAGCVDIDQKSPKASLDVSGISLIEDRSRTMGHYTGPDGKVRVLIEWKEYDVRWQEDHGTQLKETMDTLVNLLDPEVTPREGVNKERVLNCVGYFHQQHNHRFGFVYPLDSLGTVGDAMSMRLYSCNNVIRMTMPDTSTQSMRPDLGDIFQLAKDLASCLLAFHIAGWFHKNISSHSVLVFAPTAESVHKHVASAVLAGFNDSRPEASGVTLGPRQELKHYYHPLYHAGKEFTQIFDYYSLGLVLLELGLWCPISVLREDHAEIKTQENFRQKLLKSYVPQLGEKMGALYRDAVKFCLNAEEQVKKEQKGRGMHDLFKEKVEEPLCLCSA</sequence>
<evidence type="ECO:0000313" key="3">
    <source>
        <dbReference type="Proteomes" id="UP000193240"/>
    </source>
</evidence>
<evidence type="ECO:0000259" key="1">
    <source>
        <dbReference type="Pfam" id="PF24476"/>
    </source>
</evidence>
<feature type="domain" description="DUF7580" evidence="1">
    <location>
        <begin position="311"/>
        <end position="473"/>
    </location>
</feature>
<evidence type="ECO:0000313" key="2">
    <source>
        <dbReference type="EMBL" id="OSS53222.1"/>
    </source>
</evidence>
<dbReference type="Gene3D" id="1.10.510.10">
    <property type="entry name" value="Transferase(Phosphotransferase) domain 1"/>
    <property type="match status" value="1"/>
</dbReference>
<dbReference type="InterPro" id="IPR011009">
    <property type="entry name" value="Kinase-like_dom_sf"/>
</dbReference>
<organism evidence="2 3">
    <name type="scientific">Epicoccum nigrum</name>
    <name type="common">Soil fungus</name>
    <name type="synonym">Epicoccum purpurascens</name>
    <dbReference type="NCBI Taxonomy" id="105696"/>
    <lineage>
        <taxon>Eukaryota</taxon>
        <taxon>Fungi</taxon>
        <taxon>Dikarya</taxon>
        <taxon>Ascomycota</taxon>
        <taxon>Pezizomycotina</taxon>
        <taxon>Dothideomycetes</taxon>
        <taxon>Pleosporomycetidae</taxon>
        <taxon>Pleosporales</taxon>
        <taxon>Pleosporineae</taxon>
        <taxon>Didymellaceae</taxon>
        <taxon>Epicoccum</taxon>
    </lineage>
</organism>
<dbReference type="EMBL" id="KZ107839">
    <property type="protein sequence ID" value="OSS53222.1"/>
    <property type="molecule type" value="Genomic_DNA"/>
</dbReference>
<keyword evidence="3" id="KW-1185">Reference proteome</keyword>
<dbReference type="Proteomes" id="UP000193240">
    <property type="component" value="Unassembled WGS sequence"/>
</dbReference>
<gene>
    <name evidence="2" type="ORF">B5807_01851</name>
</gene>
<protein>
    <recommendedName>
        <fullName evidence="1">DUF7580 domain-containing protein</fullName>
    </recommendedName>
</protein>
<reference evidence="2 3" key="1">
    <citation type="journal article" date="2017" name="Genome Announc.">
        <title>Genome sequence of the saprophytic ascomycete Epicoccum nigrum ICMP 19927 strain isolated from New Zealand.</title>
        <authorList>
            <person name="Fokin M."/>
            <person name="Fleetwood D."/>
            <person name="Weir B.S."/>
            <person name="Villas-Boas S.G."/>
        </authorList>
    </citation>
    <scope>NUCLEOTIDE SEQUENCE [LARGE SCALE GENOMIC DNA]</scope>
    <source>
        <strain evidence="2 3">ICMP 19927</strain>
    </source>
</reference>
<accession>A0A1Y2MB33</accession>
<dbReference type="SUPFAM" id="SSF56112">
    <property type="entry name" value="Protein kinase-like (PK-like)"/>
    <property type="match status" value="1"/>
</dbReference>
<dbReference type="Pfam" id="PF24476">
    <property type="entry name" value="DUF7580"/>
    <property type="match status" value="1"/>
</dbReference>
<dbReference type="InParanoid" id="A0A1Y2MB33"/>
<dbReference type="AlphaFoldDB" id="A0A1Y2MB33"/>
<dbReference type="PANTHER" id="PTHR37542:SF3">
    <property type="entry name" value="PRION-INHIBITION AND PROPAGATION HELO DOMAIN-CONTAINING PROTEIN"/>
    <property type="match status" value="1"/>
</dbReference>
<dbReference type="InterPro" id="IPR056002">
    <property type="entry name" value="DUF7580"/>
</dbReference>